<dbReference type="VEuPathDB" id="FungiDB:H310_04559"/>
<gene>
    <name evidence="11" type="ORF">H310_04559</name>
</gene>
<feature type="active site" description="Glycyl thioester intermediate" evidence="5">
    <location>
        <position position="4877"/>
    </location>
</feature>
<dbReference type="GO" id="GO:0004842">
    <property type="term" value="F:ubiquitin-protein transferase activity"/>
    <property type="evidence" value="ECO:0007669"/>
    <property type="project" value="InterPro"/>
</dbReference>
<dbReference type="Pfam" id="PF00632">
    <property type="entry name" value="HECT"/>
    <property type="match status" value="1"/>
</dbReference>
<evidence type="ECO:0000256" key="3">
    <source>
        <dbReference type="ARBA" id="ARBA00022786"/>
    </source>
</evidence>
<dbReference type="OrthoDB" id="2967263at2759"/>
<dbReference type="SUPFAM" id="SSF49899">
    <property type="entry name" value="Concanavalin A-like lectins/glucanases"/>
    <property type="match status" value="7"/>
</dbReference>
<evidence type="ECO:0000256" key="1">
    <source>
        <dbReference type="ARBA" id="ARBA00022723"/>
    </source>
</evidence>
<dbReference type="GeneID" id="20081609"/>
<dbReference type="eggNOG" id="KOG2242">
    <property type="taxonomic scope" value="Eukaryota"/>
</dbReference>
<dbReference type="InterPro" id="IPR000569">
    <property type="entry name" value="HECT_dom"/>
</dbReference>
<reference evidence="11" key="1">
    <citation type="submission" date="2013-12" db="EMBL/GenBank/DDBJ databases">
        <title>The Genome Sequence of Aphanomyces invadans NJM9701.</title>
        <authorList>
            <consortium name="The Broad Institute Genomics Platform"/>
            <person name="Russ C."/>
            <person name="Tyler B."/>
            <person name="van West P."/>
            <person name="Dieguez-Uribeondo J."/>
            <person name="Young S.K."/>
            <person name="Zeng Q."/>
            <person name="Gargeya S."/>
            <person name="Fitzgerald M."/>
            <person name="Abouelleil A."/>
            <person name="Alvarado L."/>
            <person name="Chapman S.B."/>
            <person name="Gainer-Dewar J."/>
            <person name="Goldberg J."/>
            <person name="Griggs A."/>
            <person name="Gujja S."/>
            <person name="Hansen M."/>
            <person name="Howarth C."/>
            <person name="Imamovic A."/>
            <person name="Ireland A."/>
            <person name="Larimer J."/>
            <person name="McCowan C."/>
            <person name="Murphy C."/>
            <person name="Pearson M."/>
            <person name="Poon T.W."/>
            <person name="Priest M."/>
            <person name="Roberts A."/>
            <person name="Saif S."/>
            <person name="Shea T."/>
            <person name="Sykes S."/>
            <person name="Wortman J."/>
            <person name="Nusbaum C."/>
            <person name="Birren B."/>
        </authorList>
    </citation>
    <scope>NUCLEOTIDE SEQUENCE [LARGE SCALE GENOMIC DNA]</scope>
    <source>
        <strain evidence="11">NJM9701</strain>
    </source>
</reference>
<dbReference type="PANTHER" id="PTHR46654:SF1">
    <property type="entry name" value="E3 UBIQUITIN-PROTEIN LIGASE HECTD3"/>
    <property type="match status" value="1"/>
</dbReference>
<dbReference type="PROSITE" id="PS50030">
    <property type="entry name" value="UBA"/>
    <property type="match status" value="1"/>
</dbReference>
<dbReference type="InterPro" id="IPR043136">
    <property type="entry name" value="B30.2/SPRY_sf"/>
</dbReference>
<dbReference type="Pfam" id="PF22562">
    <property type="entry name" value="UBA_7"/>
    <property type="match status" value="1"/>
</dbReference>
<accession>A0A024UCS0</accession>
<dbReference type="PROSITE" id="PS01358">
    <property type="entry name" value="ZF_RANBP2_1"/>
    <property type="match status" value="1"/>
</dbReference>
<dbReference type="Gene3D" id="1.10.8.10">
    <property type="entry name" value="DNA helicase RuvA subunit, C-terminal domain"/>
    <property type="match status" value="1"/>
</dbReference>
<feature type="domain" description="B30.2/SPRY" evidence="8">
    <location>
        <begin position="3476"/>
        <end position="3662"/>
    </location>
</feature>
<feature type="domain" description="B30.2/SPRY" evidence="8">
    <location>
        <begin position="4006"/>
        <end position="4201"/>
    </location>
</feature>
<dbReference type="Gene3D" id="3.30.2410.10">
    <property type="entry name" value="Hect, E3 ligase catalytic domain"/>
    <property type="match status" value="1"/>
</dbReference>
<evidence type="ECO:0000256" key="6">
    <source>
        <dbReference type="PROSITE-ProRule" id="PRU00322"/>
    </source>
</evidence>
<dbReference type="InterPro" id="IPR003877">
    <property type="entry name" value="SPRY_dom"/>
</dbReference>
<dbReference type="CDD" id="cd14306">
    <property type="entry name" value="UBA_VP13D"/>
    <property type="match status" value="1"/>
</dbReference>
<dbReference type="RefSeq" id="XP_008867177.1">
    <property type="nucleotide sequence ID" value="XM_008868955.1"/>
</dbReference>
<evidence type="ECO:0000259" key="7">
    <source>
        <dbReference type="PROSITE" id="PS50030"/>
    </source>
</evidence>
<dbReference type="STRING" id="157072.A0A024UCS0"/>
<dbReference type="PROSITE" id="PS50188">
    <property type="entry name" value="B302_SPRY"/>
    <property type="match status" value="3"/>
</dbReference>
<sequence length="4922" mass="541612">MEVEREKLKLQELINDIKFACRKGAYHNSLSLRSLACCFLPESDPQRIQNVAVDNRLRCLIAQYAPKQEATTVASQVTPPNESTDTVALLQSPTAMLESPTSPIEPMGAPSTTTDLTEALAVLNQFEPVLFHAISGYLRQKHDRAESVCLELLVVLKAAMLSPEGASRFESNFRDIVVATDSGRKYIDLVHLKALAEHESALDAQPSSKPHWVCLHSHSTNDAISHDGATISADLSNPSFECINFVALGWRPHTTGSRSFSIHATQQQTSDTPSAFRVGWTCLKQSHRGVFLGDDAYSIGFDGCSVFCDYQCIASLATPIAAWSDVTCQLILPSNLLTFTVEAQAVVNVPVPQSIRGMAVVPAVAIGKRTFLSTVWTRYSSMYPSVFSGLGYLGPVPLSSVPTNAQRPVELVGDCTEFSSMEGTMTRLHPSIELSPKAWTISFFLYPLATQDNSEPRPWRTIFLKGQDQTMERTASVFLSCDRLLLAVCISTKSDWNSTLVSSGPLTANQWTHIAVVCDGLTLRLIIQGKEDRTLSLNDAAVHNNHPFYFGKSPPGVKKATTDYKGFRGYLKHLQLYPTRACSVKEIAKFVKDGKHAVQSTDLEAARRVLAHSTIDTTQTLELTMRSTPGGADDDSLVEYFAPASGGVIKVPSFFQSVVKWPAAFHIQMTVRMHPSVSRASMQVLAACASSDGAFAFVWGVTANGQLCVRTKDRKFTTTGRYISPTSSWFTVGWSYTLSNVVFFIHGHAVETMPSGNVNLDPAQSSLVDLYIGGVPFECNFAEQWAGDLGGVKVFRHDPRTSQSTIAHYMFSEGHGTGVYDKSSTLHARAVHEDGWRTEPSLKHAQPPTRSSLVVESSSVPLTVRILSFLESMAMIYLTSFEVEGVDGMGGTESGAVWTHVLTFLLLHSLIRQVFAQQGDPHQGQAIVALVRVLRANFKPLSSIVSTDLSVPIAVPPASVGLGISDATSFAQRLKDLLVELSAFDVEFVDEAALKEIHHEAILTQIAGTEIFHPTAQKRADRLIKALECPVETEELCRYLLSQRHLVMQFLPFPDLNKHSALFPWTVEHVQNALLDAKSLTTDDVAAVLERFQKEPNVRSMAPEQLVVLYETWHLYYRDNHCQLSQASFKQLWKALVQHAPAVSGRPSSLVDLVSFLLSQLIQSLLPNDKWDIATISRLRQWHAPRRYFKVVNCPIGVRAMPNVKAPKIGKTLNIGQVIESNHVIRMPDDAVLYVSYGDGWVFDVDPSDGMLLLEEQVLNKAAPVEPTSTRYSLCATMEAMVHAKEATSTKGWLQFEAVGAGGYVNSTNPTTVTCESDDNWMCAFGNKFIRQGSGVYTWRLQVNKCANVGQLVVGLAAKSTSLDNFCLGTSHNSYGWMLTGDFYHNGKRTKATTLPLFGSKNVPVIDLTVNTTANTLVVCNADTGVQYGPSHALELVAGEEYYPAVSLYRRDDSVSWLSPILFLSELSPTEAVPSIEPTPLAIYCAKQLISVYRDAIHQGIPLSNALRSMVAQVVSNMCLWTSMLDERDSFMDLIEDILVHGEKATTDDVLTLGCFAGQLFGEMIYGVELEHMVGPELKWVQSKLFNGGAAKRTENTFLNQFIDGSCSNLDKTMLRFVGGSALVLRMGGPNLDRAIRGVIASMLFHCGMTVSAESLDVDTLKLPPKALRLIWQKAVELKAWALRYKTSANTTYDEIAAMLTSKVDLLLSLMPCKSEEYVGTEPPSLSRRISMGSKRSGSFDAAPEDAGFPDWEDDLLQAIYGFYKDSDCSVKRIQEVLSSSHLKAVTRVSGLRRATSVLHSTNVAIPVKAAVLLHLVDVLRSKSAHLWHYQHGIAGCPVIAKLEAHRVFEGFYQCITQLLTSGNDDVSWQLVLLDASALRILPEDHIMLASCRVFQALQEILDRTGDSPSLVGLRQATMKVVYLLALQVASEGESDTHINSLSPPHFKRQLSGPQTLSANVFDILYSEMSAAVTSMLEVDTNATYRLDTIGSNSTILGVLSLLQFVSTSVVCQNFLCTPNWLSLFLTTACFGVTEPHTRAMHLLHTLLPLCDPSFLGIDLLFDLTTLACVSTSCRAMPLLEFFLDTAGMAMMPLESSRTQLPRSAESFLSLASESVSVLRMLMVNETWTDLVAQCLAESYNSTVPSKKLGVLAVMGSFPEPLRFGGHVELQDGSRATVVGFNSDKQSVQVQKTTDQTTCTLAVDSVTVVARESLPMAAFPPALVNSILGQTAQLVDSVYFLHHFQVARLIYNEDPSRLIAFVADYPAMALKVFGIGATLIDTNGLLSLPQLEDKSEIIRSAQYTNTYGTIRDAMFPVSQAKAAAAHVDEEAISTHGTARLGFAEGVVCTMKQVSTFDVPVDMDPRAVAWMEALLNHILSLTVSELTQMWATTTTLNSVNLGNVQQAVEKVYGQIQLPEMLQAACAEANEWLSNRDHWGNEWTVHEASIVQFVLAQLTHNQISIEEWSKKCASLKVGSYLCATCECLVADVLSLAIEVMRNADTATPVVTVASILEAMRGDEELGRLLRYHESFLAQQHTVEASPSVPVDKTSDEKLLDVRIQSMITMGFPETWCRRALDESGQDVNAALNWILMNGDLLQETVGVEAPLPTTPPIEVATTTPVNVVVDEGPRTPSVAWSTDSTVEATGPYSTFWNLEDEKATTFTVRCRTGALVGLFSSPSSLRYEIRISDKSIELYYDGAIVCSDAGAFCDELAGVAYWVVRTADAIYVGQGSHVNVEDSILHWKRSDSDRLDCCSFASSAAVVSVFNISMAHAYAPARDGSTNVTNVVVVAANRSGEDFTFCFCDGQSANQATTELFNVWGADGTRRGFMDAMAQENAAGLLQHASDMARVLRILYARRLGLTILAICRSSLGSIFHNHEQLFVEFVSLVSNRQWISDIAVNQPLQWYLPRKQTSEDVLRPAIQYICATKNPLSSALCAYMQAQMTAFLQNPTALHWTDPAHLKTDVGVRQGADLRFVLLVTQWLLPVSNVIEHSLFRTWTASLASTHLNVQQTALQVLSHLLDQSLAAGDTDALQLCTNLLSFPHLKAVTARLLQAEQENFPVYSQYLQAHVDFLALCERALQQLDEAARPTAPHFELFFKGAASCIVLNADAVSPPWTAQYSVRPRAGGATAVLANSNSTSIQLRCGKLFDGRPSLAIKTKLNGKLYPFRCSVPDDTWSVVTITASLSAVSVYINGTFAAQVDAPNVYLPLEHIGDTTHGFRGWIANVRYFESQLTSHQVQVLATNDLAQCQREAVVTAATFDSIVPALTAIGHWPLHEGGGSIVRDSLQRFSDVAVQGVEWTRMMDKNTNATATSPIDSQLSAEHLEDHLVFSGTGTFAQNPCGPLGGGWNQPTTKALALRLYSVDQVRLDGVVEVNSTVRCLVQGKAQSDGFVEFSIVARRGGNDDDNAQWMDGVTFHGWHRKGTLKGTWSASITQTIPPRHDPPMYFLPPTTDSVVLSDGGRLAMSVLRKNKKKASVLYMGFGSAGIQQTWASNGIPTSDLTIAAQHEILNRTDGFATVRCNTMVNCGKVYFELTLRTGGLMQLGFVCPDFKPAFSTHGVGDHFGSYAVDGKRHKKWCNVGSVYGGDWSWSAGDVVGAMVDFDNGTVSFSHQGIDLGVAFTEHECPQIKWSNGFFPAGSFSNGEGASFNLGQVPFQYQPPPGYVSVLEAASMPTPGHVELYSHRQKVFEPISSSHRVAQATCPFPRQTISYGVYHWEIQISSLTATDGIRVGVCIEGVNPTLLLGEDRFGWGLCASGKVYHSSTAQRYASVGFVQGDRVGIELNMYKGTLGYYRNRIHLGDAFTNLNLELPMTAYLMANSVGGFVPAVSFFRPQSMVVCLGLKEGRDDIQYVKKNRAFSGQWKQGQREGDGKLHLTHTEGFYMGSWVDNELEGAALWCEPFPLCVPTMYPDVWKRLGFLRAPDHLVCGIRFDVFRRGAVVETGTPLPTAHIVTTNRASPCLKRAQPVPSTSSWYTSIHTCLRFAMAQTSRQPTGPPKQPTTTSISIDGTWQADAHQRFVLIPPSPLYDSVSIAGDLTSAKLESHASSGNHVLFRGNIGISSGVHYWEVGIQACNHGSLFIGIASSQIKPSEGWGDYGFVSYRVRWSQAEGEHLYGRYFSAGDTIGVRFDMEEGTLSFTKDGDDFTRGRPAVIHMGVAFRNLRSQNSSHNLTFVPVVGCSQPGDAFTVKSYKWHSQTKARWPLARLERALDAASVILDDFPNQSIVQHATALYHSFKTMGEFQPRRFWTRGGTRIELTNAMLDRAIARLQGHDRFTLRHGEALVLGEKDGVIWYVIQGEEAAGAWYWTESEIAHLLTINPSEIPSEPWSCVACTMLNDVNLSKCQICDTPHEVPLEETADIDDEMLAYEALIAPATSSNTTTSSVPSIQGLLNGWSPATDLILVHEMDALCDDLGQDPENMPWSDFWNCVQPLVEFNEDQVAARLSALLAWNAHVEWLLPFLDFHGQSVLEGPISRTANKLAHARHLIFKRTKMAFWKDVLALTTTHTTPPSDEYERPESLREVPVNRILALNEQASFKNSVFGQLYEAMHAWDNRSLRRAYADELQDAGQRRAFYVKFLGEGVDDHGGPYRAVFQTGAWDEPSGNLKVFVPCPNAVTGGGMNQDKFVISSSASASHLTFLGKLIGMAARHRIMVPLNCSDLLWKPLVGLAMDRKDLTSVDTMLMRELHDLECLGDAEVEALDPEEVIEYLLRVTQAPRNPHMKKWQPFTCASLGRVIDACVALKLDAIRRQVVSFMEGLGAVLPYALFNLFTPAQFEELVCGSPHIDIDMLQRITVYEGVDAMAPHIAFFWNCLEDMNQDQRSSFVNFVLARSRLPRSIEEFTLHFKIQPAIFTGDDTNPDHYLPHSQTCFFSLSLPRYSSKEICMEKLLYAIHNSPTMDADFVERGSAGWEHTT</sequence>
<keyword evidence="1" id="KW-0479">Metal-binding</keyword>
<dbReference type="InterPro" id="IPR041969">
    <property type="entry name" value="VP13D_UBA"/>
</dbReference>
<dbReference type="SMART" id="SM00165">
    <property type="entry name" value="UBA"/>
    <property type="match status" value="1"/>
</dbReference>
<evidence type="ECO:0000256" key="4">
    <source>
        <dbReference type="ARBA" id="ARBA00022833"/>
    </source>
</evidence>
<dbReference type="Gene3D" id="3.30.2160.10">
    <property type="entry name" value="Hect, E3 ligase catalytic domain"/>
    <property type="match status" value="1"/>
</dbReference>
<dbReference type="InterPro" id="IPR042469">
    <property type="entry name" value="HECTD3"/>
</dbReference>
<dbReference type="SMART" id="SM00547">
    <property type="entry name" value="ZnF_RBZ"/>
    <property type="match status" value="1"/>
</dbReference>
<dbReference type="Gene3D" id="2.60.120.920">
    <property type="match status" value="4"/>
</dbReference>
<evidence type="ECO:0008006" key="12">
    <source>
        <dbReference type="Google" id="ProtNLM"/>
    </source>
</evidence>
<dbReference type="SUPFAM" id="SSF47113">
    <property type="entry name" value="Histone-fold"/>
    <property type="match status" value="1"/>
</dbReference>
<dbReference type="GO" id="GO:0046982">
    <property type="term" value="F:protein heterodimerization activity"/>
    <property type="evidence" value="ECO:0007669"/>
    <property type="project" value="InterPro"/>
</dbReference>
<evidence type="ECO:0000256" key="5">
    <source>
        <dbReference type="PROSITE-ProRule" id="PRU00104"/>
    </source>
</evidence>
<dbReference type="Pfam" id="PF13385">
    <property type="entry name" value="Laminin_G_3"/>
    <property type="match status" value="1"/>
</dbReference>
<evidence type="ECO:0000259" key="8">
    <source>
        <dbReference type="PROSITE" id="PS50188"/>
    </source>
</evidence>
<dbReference type="PANTHER" id="PTHR46654">
    <property type="entry name" value="E3 UBIQUITIN-PROTEIN LIGASE HECTD3"/>
    <property type="match status" value="1"/>
</dbReference>
<dbReference type="Gene3D" id="2.60.120.200">
    <property type="match status" value="2"/>
</dbReference>
<keyword evidence="3 5" id="KW-0833">Ubl conjugation pathway</keyword>
<proteinExistence type="predicted"/>
<dbReference type="CDD" id="cd11709">
    <property type="entry name" value="SPRY"/>
    <property type="match status" value="2"/>
</dbReference>
<dbReference type="SUPFAM" id="SSF46934">
    <property type="entry name" value="UBA-like"/>
    <property type="match status" value="1"/>
</dbReference>
<dbReference type="InterPro" id="IPR013320">
    <property type="entry name" value="ConA-like_dom_sf"/>
</dbReference>
<dbReference type="InterPro" id="IPR009072">
    <property type="entry name" value="Histone-fold"/>
</dbReference>
<name>A0A024UCS0_9STRA</name>
<keyword evidence="2 6" id="KW-0863">Zinc-finger</keyword>
<dbReference type="InterPro" id="IPR035983">
    <property type="entry name" value="Hect_E3_ubiquitin_ligase"/>
</dbReference>
<organism evidence="11">
    <name type="scientific">Aphanomyces invadans</name>
    <dbReference type="NCBI Taxonomy" id="157072"/>
    <lineage>
        <taxon>Eukaryota</taxon>
        <taxon>Sar</taxon>
        <taxon>Stramenopiles</taxon>
        <taxon>Oomycota</taxon>
        <taxon>Saprolegniomycetes</taxon>
        <taxon>Saprolegniales</taxon>
        <taxon>Verrucalvaceae</taxon>
        <taxon>Aphanomyces</taxon>
    </lineage>
</organism>
<feature type="domain" description="RanBP2-type" evidence="9">
    <location>
        <begin position="4330"/>
        <end position="4359"/>
    </location>
</feature>
<evidence type="ECO:0000256" key="2">
    <source>
        <dbReference type="ARBA" id="ARBA00022771"/>
    </source>
</evidence>
<evidence type="ECO:0000259" key="9">
    <source>
        <dbReference type="PROSITE" id="PS50199"/>
    </source>
</evidence>
<dbReference type="PROSITE" id="PS50199">
    <property type="entry name" value="ZF_RANBP2_2"/>
    <property type="match status" value="1"/>
</dbReference>
<dbReference type="SMART" id="SM00119">
    <property type="entry name" value="HECTc"/>
    <property type="match status" value="1"/>
</dbReference>
<dbReference type="InterPro" id="IPR009060">
    <property type="entry name" value="UBA-like_sf"/>
</dbReference>
<feature type="domain" description="UBA" evidence="7">
    <location>
        <begin position="2551"/>
        <end position="2595"/>
    </location>
</feature>
<dbReference type="SMART" id="SM00449">
    <property type="entry name" value="SPRY"/>
    <property type="match status" value="3"/>
</dbReference>
<dbReference type="SUPFAM" id="SSF56204">
    <property type="entry name" value="Hect, E3 ligase catalytic domain"/>
    <property type="match status" value="1"/>
</dbReference>
<dbReference type="PROSITE" id="PS50237">
    <property type="entry name" value="HECT"/>
    <property type="match status" value="1"/>
</dbReference>
<dbReference type="Pfam" id="PF00622">
    <property type="entry name" value="SPRY"/>
    <property type="match status" value="3"/>
</dbReference>
<dbReference type="InterPro" id="IPR001870">
    <property type="entry name" value="B30.2/SPRY"/>
</dbReference>
<protein>
    <recommendedName>
        <fullName evidence="12">B30.2/SPRY domain-containing protein</fullName>
    </recommendedName>
</protein>
<feature type="domain" description="B30.2/SPRY" evidence="8">
    <location>
        <begin position="3656"/>
        <end position="3852"/>
    </location>
</feature>
<dbReference type="InterPro" id="IPR015940">
    <property type="entry name" value="UBA"/>
</dbReference>
<dbReference type="GO" id="GO:0008270">
    <property type="term" value="F:zinc ion binding"/>
    <property type="evidence" value="ECO:0007669"/>
    <property type="project" value="UniProtKB-KW"/>
</dbReference>
<dbReference type="EMBL" id="KI913958">
    <property type="protein sequence ID" value="ETW04221.1"/>
    <property type="molecule type" value="Genomic_DNA"/>
</dbReference>
<evidence type="ECO:0000259" key="10">
    <source>
        <dbReference type="PROSITE" id="PS50237"/>
    </source>
</evidence>
<dbReference type="eggNOG" id="KOG1426">
    <property type="taxonomic scope" value="Eukaryota"/>
</dbReference>
<dbReference type="Gene3D" id="1.10.20.10">
    <property type="entry name" value="Histone, subunit A"/>
    <property type="match status" value="1"/>
</dbReference>
<feature type="domain" description="HECT" evidence="10">
    <location>
        <begin position="4573"/>
        <end position="4910"/>
    </location>
</feature>
<dbReference type="InterPro" id="IPR001876">
    <property type="entry name" value="Znf_RanBP2"/>
</dbReference>
<keyword evidence="4" id="KW-0862">Zinc</keyword>
<dbReference type="Gene3D" id="3.90.1750.10">
    <property type="entry name" value="Hect, E3 ligase catalytic domains"/>
    <property type="match status" value="1"/>
</dbReference>
<evidence type="ECO:0000313" key="11">
    <source>
        <dbReference type="EMBL" id="ETW04221.1"/>
    </source>
</evidence>